<dbReference type="Proteomes" id="UP001623349">
    <property type="component" value="Unassembled WGS sequence"/>
</dbReference>
<feature type="region of interest" description="Disordered" evidence="2">
    <location>
        <begin position="175"/>
        <end position="194"/>
    </location>
</feature>
<feature type="region of interest" description="Disordered" evidence="2">
    <location>
        <begin position="35"/>
        <end position="77"/>
    </location>
</feature>
<dbReference type="Pfam" id="PF15388">
    <property type="entry name" value="FAM117"/>
    <property type="match status" value="1"/>
</dbReference>
<evidence type="ECO:0000313" key="3">
    <source>
        <dbReference type="EMBL" id="GAB1290554.1"/>
    </source>
</evidence>
<feature type="region of interest" description="Disordered" evidence="2">
    <location>
        <begin position="476"/>
        <end position="495"/>
    </location>
</feature>
<dbReference type="EMBL" id="BAAFST010000006">
    <property type="protein sequence ID" value="GAB1290554.1"/>
    <property type="molecule type" value="Genomic_DNA"/>
</dbReference>
<evidence type="ECO:0000313" key="4">
    <source>
        <dbReference type="Proteomes" id="UP001623349"/>
    </source>
</evidence>
<evidence type="ECO:0000256" key="2">
    <source>
        <dbReference type="SAM" id="MobiDB-lite"/>
    </source>
</evidence>
<feature type="compositionally biased region" description="Low complexity" evidence="2">
    <location>
        <begin position="325"/>
        <end position="337"/>
    </location>
</feature>
<organism evidence="3 4">
    <name type="scientific">Apodemus speciosus</name>
    <name type="common">Large Japanese field mouse</name>
    <dbReference type="NCBI Taxonomy" id="105296"/>
    <lineage>
        <taxon>Eukaryota</taxon>
        <taxon>Metazoa</taxon>
        <taxon>Chordata</taxon>
        <taxon>Craniata</taxon>
        <taxon>Vertebrata</taxon>
        <taxon>Euteleostomi</taxon>
        <taxon>Mammalia</taxon>
        <taxon>Eutheria</taxon>
        <taxon>Euarchontoglires</taxon>
        <taxon>Glires</taxon>
        <taxon>Rodentia</taxon>
        <taxon>Myomorpha</taxon>
        <taxon>Muroidea</taxon>
        <taxon>Muridae</taxon>
        <taxon>Murinae</taxon>
        <taxon>Apodemus</taxon>
    </lineage>
</organism>
<keyword evidence="1" id="KW-0597">Phosphoprotein</keyword>
<feature type="region of interest" description="Disordered" evidence="2">
    <location>
        <begin position="205"/>
        <end position="250"/>
    </location>
</feature>
<name>A0ABQ0EU36_APOSI</name>
<evidence type="ECO:0000256" key="1">
    <source>
        <dbReference type="ARBA" id="ARBA00022553"/>
    </source>
</evidence>
<reference evidence="3 4" key="1">
    <citation type="submission" date="2024-08" db="EMBL/GenBank/DDBJ databases">
        <title>The draft genome of Apodemus speciosus.</title>
        <authorList>
            <person name="Nabeshima K."/>
            <person name="Suzuki S."/>
            <person name="Onuma M."/>
        </authorList>
    </citation>
    <scope>NUCLEOTIDE SEQUENCE [LARGE SCALE GENOMIC DNA]</scope>
    <source>
        <strain evidence="3">IB14-021</strain>
    </source>
</reference>
<feature type="region of interest" description="Disordered" evidence="2">
    <location>
        <begin position="287"/>
        <end position="385"/>
    </location>
</feature>
<dbReference type="InterPro" id="IPR026642">
    <property type="entry name" value="Glcci1/FAM117"/>
</dbReference>
<feature type="compositionally biased region" description="Polar residues" evidence="2">
    <location>
        <begin position="307"/>
        <end position="324"/>
    </location>
</feature>
<feature type="compositionally biased region" description="Basic and acidic residues" evidence="2">
    <location>
        <begin position="287"/>
        <end position="299"/>
    </location>
</feature>
<gene>
    <name evidence="3" type="ORF">APTSU1_000578400</name>
</gene>
<dbReference type="PANTHER" id="PTHR14972:SF3">
    <property type="entry name" value="GLUCOCORTICOID-INDUCED TRANSCRIPT 1 PROTEIN"/>
    <property type="match status" value="1"/>
</dbReference>
<proteinExistence type="predicted"/>
<dbReference type="PANTHER" id="PTHR14972">
    <property type="entry name" value="AGAP011572-PA"/>
    <property type="match status" value="1"/>
</dbReference>
<feature type="region of interest" description="Disordered" evidence="2">
    <location>
        <begin position="1"/>
        <end position="23"/>
    </location>
</feature>
<sequence length="515" mass="56140">MFHFFRKPAESKKPSVPEPEADGFVLLGDTANETRCKTSAAEGSQSLETGKEDTSSETVSGPKTGKEAGQPLENSSLTADLLSDVPFTLAPHVLAAQGTSSDLPDHLLSYDAGDNLSRFWVDRPKSQQIRTSNTIRRTSSLDTITGPYLTGQWPRDPHVHYPSCMKDKATQTPSCWAEEGAEKRSHQRSASWGSADQLKEQIAKLRQQLQRSKQSSRHSKEKDRQSPLHGNHITVSHTQTIGSRSVPMPLSNISVPKSTVSRVSCNVEGISPELEKVFIKENNGKEEVSKPLDIPDGRRAPLPAHYRSSSTRSIDTQTPSVQERSSSCSSHSPCVSPFCPPESQDGSPCSTEDLLYDRDKDSGSSSPLPKYASSPKPNNSYMFKREPPEGCERVKVFEEMASRQPISAPLFSCPDKNKVNFIPTGSAFCPVKLLGPLLPASDLMLKSSPNAGQSSALATLAVEQLSSRVAFTSLSDDTSTADSLEPSAPQSSQQQQLLQDLQAEEHISTQNYVMI</sequence>
<feature type="compositionally biased region" description="Polar residues" evidence="2">
    <location>
        <begin position="233"/>
        <end position="243"/>
    </location>
</feature>
<keyword evidence="4" id="KW-1185">Reference proteome</keyword>
<comment type="caution">
    <text evidence="3">The sequence shown here is derived from an EMBL/GenBank/DDBJ whole genome shotgun (WGS) entry which is preliminary data.</text>
</comment>
<accession>A0ABQ0EU36</accession>
<protein>
    <submittedName>
        <fullName evidence="3">Glucocorticoid-induced transcript 1 protein</fullName>
    </submittedName>
</protein>